<gene>
    <name evidence="4" type="ORF">HPE63_10030</name>
</gene>
<evidence type="ECO:0000256" key="1">
    <source>
        <dbReference type="ARBA" id="ARBA00022679"/>
    </source>
</evidence>
<dbReference type="PANTHER" id="PTHR43793">
    <property type="entry name" value="FAD SYNTHASE"/>
    <property type="match status" value="1"/>
</dbReference>
<dbReference type="NCBIfam" id="TIGR00125">
    <property type="entry name" value="cyt_tran_rel"/>
    <property type="match status" value="1"/>
</dbReference>
<dbReference type="InterPro" id="IPR004821">
    <property type="entry name" value="Cyt_trans-like"/>
</dbReference>
<dbReference type="SUPFAM" id="SSF52374">
    <property type="entry name" value="Nucleotidylyl transferase"/>
    <property type="match status" value="1"/>
</dbReference>
<accession>A0ABR7VEP7</accession>
<dbReference type="GO" id="GO:0016779">
    <property type="term" value="F:nucleotidyltransferase activity"/>
    <property type="evidence" value="ECO:0007669"/>
    <property type="project" value="UniProtKB-KW"/>
</dbReference>
<keyword evidence="5" id="KW-1185">Reference proteome</keyword>
<organism evidence="4 5">
    <name type="scientific">Maribacter arenosus</name>
    <dbReference type="NCBI Taxonomy" id="1854708"/>
    <lineage>
        <taxon>Bacteria</taxon>
        <taxon>Pseudomonadati</taxon>
        <taxon>Bacteroidota</taxon>
        <taxon>Flavobacteriia</taxon>
        <taxon>Flavobacteriales</taxon>
        <taxon>Flavobacteriaceae</taxon>
        <taxon>Maribacter</taxon>
    </lineage>
</organism>
<keyword evidence="1" id="KW-0808">Transferase</keyword>
<evidence type="ECO:0000259" key="3">
    <source>
        <dbReference type="Pfam" id="PF01467"/>
    </source>
</evidence>
<evidence type="ECO:0000313" key="5">
    <source>
        <dbReference type="Proteomes" id="UP000598350"/>
    </source>
</evidence>
<dbReference type="InterPro" id="IPR014729">
    <property type="entry name" value="Rossmann-like_a/b/a_fold"/>
</dbReference>
<feature type="domain" description="Cytidyltransferase-like" evidence="3">
    <location>
        <begin position="3"/>
        <end position="117"/>
    </location>
</feature>
<dbReference type="InterPro" id="IPR050385">
    <property type="entry name" value="Archaeal_FAD_synthase"/>
</dbReference>
<protein>
    <submittedName>
        <fullName evidence="4">Adenylyltransferase/cytidyltransferase family protein</fullName>
    </submittedName>
</protein>
<dbReference type="Gene3D" id="3.40.50.620">
    <property type="entry name" value="HUPs"/>
    <property type="match status" value="1"/>
</dbReference>
<keyword evidence="2 4" id="KW-0548">Nucleotidyltransferase</keyword>
<dbReference type="PANTHER" id="PTHR43793:SF1">
    <property type="entry name" value="FAD SYNTHASE"/>
    <property type="match status" value="1"/>
</dbReference>
<dbReference type="EMBL" id="JABTCG010000003">
    <property type="protein sequence ID" value="MBD0851007.1"/>
    <property type="molecule type" value="Genomic_DNA"/>
</dbReference>
<name>A0ABR7VEP7_9FLAO</name>
<evidence type="ECO:0000313" key="4">
    <source>
        <dbReference type="EMBL" id="MBD0851007.1"/>
    </source>
</evidence>
<evidence type="ECO:0000256" key="2">
    <source>
        <dbReference type="ARBA" id="ARBA00022695"/>
    </source>
</evidence>
<dbReference type="Pfam" id="PF01467">
    <property type="entry name" value="CTP_transf_like"/>
    <property type="match status" value="1"/>
</dbReference>
<proteinExistence type="predicted"/>
<comment type="caution">
    <text evidence="4">The sequence shown here is derived from an EMBL/GenBank/DDBJ whole genome shotgun (WGS) entry which is preliminary data.</text>
</comment>
<sequence>MYTSGCFDIFHYGHLNILIKSKELCDYLIVGVSTDELIEKEKGTRPVIPFHERIKVVQSIGFVDEVIAQEDKDKQKIVDTYKIDAISVGDDWRGRYPKVSCAMEYFPYTENVSSTILKDALKLNSKKT</sequence>
<dbReference type="Proteomes" id="UP000598350">
    <property type="component" value="Unassembled WGS sequence"/>
</dbReference>
<reference evidence="4 5" key="1">
    <citation type="submission" date="2020-05" db="EMBL/GenBank/DDBJ databases">
        <title>The draft genome sequence of Maribacter arenosus CAU 1321.</title>
        <authorList>
            <person name="Mu L."/>
        </authorList>
    </citation>
    <scope>NUCLEOTIDE SEQUENCE [LARGE SCALE GENOMIC DNA]</scope>
    <source>
        <strain evidence="4 5">CAU 1321</strain>
    </source>
</reference>